<sequence length="77" mass="8525">MSDLSLNTNSRLTDALERDLLRGAMENPSSLRAQNVLMSAVSGVARAIGNLFAFFDEVHETMNRARAQNARFSGSHW</sequence>
<gene>
    <name evidence="1" type="ORF">SAMEA1982600_01758</name>
    <name evidence="2" type="ORF">SAMEA3906486_03149</name>
</gene>
<accession>A0A157NLA5</accession>
<evidence type="ECO:0000313" key="4">
    <source>
        <dbReference type="Proteomes" id="UP000077037"/>
    </source>
</evidence>
<dbReference type="RefSeq" id="WP_066128559.1">
    <property type="nucleotide sequence ID" value="NZ_FKBS01000014.1"/>
</dbReference>
<dbReference type="Proteomes" id="UP000076848">
    <property type="component" value="Unassembled WGS sequence"/>
</dbReference>
<evidence type="ECO:0000313" key="1">
    <source>
        <dbReference type="EMBL" id="SAI21978.1"/>
    </source>
</evidence>
<organism evidence="1 4">
    <name type="scientific">Bordetella ansorpii</name>
    <dbReference type="NCBI Taxonomy" id="288768"/>
    <lineage>
        <taxon>Bacteria</taxon>
        <taxon>Pseudomonadati</taxon>
        <taxon>Pseudomonadota</taxon>
        <taxon>Betaproteobacteria</taxon>
        <taxon>Burkholderiales</taxon>
        <taxon>Alcaligenaceae</taxon>
        <taxon>Bordetella</taxon>
    </lineage>
</organism>
<protein>
    <submittedName>
        <fullName evidence="1">Uncharacterized protein</fullName>
    </submittedName>
</protein>
<dbReference type="OrthoDB" id="8637455at2"/>
<evidence type="ECO:0000313" key="3">
    <source>
        <dbReference type="Proteomes" id="UP000076848"/>
    </source>
</evidence>
<dbReference type="EMBL" id="FKIF01000006">
    <property type="protein sequence ID" value="SAI70529.1"/>
    <property type="molecule type" value="Genomic_DNA"/>
</dbReference>
<dbReference type="Proteomes" id="UP000077037">
    <property type="component" value="Unassembled WGS sequence"/>
</dbReference>
<keyword evidence="3" id="KW-1185">Reference proteome</keyword>
<dbReference type="AlphaFoldDB" id="A0A157NLA5"/>
<reference evidence="1 4" key="1">
    <citation type="submission" date="2016-03" db="EMBL/GenBank/DDBJ databases">
        <authorList>
            <consortium name="Pathogen Informatics"/>
        </authorList>
    </citation>
    <scope>NUCLEOTIDE SEQUENCE [LARGE SCALE GENOMIC DNA]</scope>
    <source>
        <strain evidence="2 3">H050680373</strain>
        <strain evidence="1 4">NCTC13364</strain>
    </source>
</reference>
<evidence type="ECO:0000313" key="2">
    <source>
        <dbReference type="EMBL" id="SAI70529.1"/>
    </source>
</evidence>
<dbReference type="EMBL" id="FKBS01000014">
    <property type="protein sequence ID" value="SAI21978.1"/>
    <property type="molecule type" value="Genomic_DNA"/>
</dbReference>
<proteinExistence type="predicted"/>
<name>A0A157NLA5_9BORD</name>